<evidence type="ECO:0000313" key="4">
    <source>
        <dbReference type="EMBL" id="MBP3949861.1"/>
    </source>
</evidence>
<organism evidence="4 5">
    <name type="scientific">Halalkalibacter suaedae</name>
    <dbReference type="NCBI Taxonomy" id="2822140"/>
    <lineage>
        <taxon>Bacteria</taxon>
        <taxon>Bacillati</taxon>
        <taxon>Bacillota</taxon>
        <taxon>Bacilli</taxon>
        <taxon>Bacillales</taxon>
        <taxon>Bacillaceae</taxon>
        <taxon>Halalkalibacter</taxon>
    </lineage>
</organism>
<dbReference type="AlphaFoldDB" id="A0A940WPA2"/>
<dbReference type="Gene3D" id="1.10.287.70">
    <property type="match status" value="1"/>
</dbReference>
<keyword evidence="2" id="KW-0472">Membrane</keyword>
<dbReference type="Gene3D" id="3.40.50.720">
    <property type="entry name" value="NAD(P)-binding Rossmann-like Domain"/>
    <property type="match status" value="1"/>
</dbReference>
<dbReference type="InterPro" id="IPR050721">
    <property type="entry name" value="Trk_Ktr_HKT_K-transport"/>
</dbReference>
<dbReference type="InterPro" id="IPR036291">
    <property type="entry name" value="NAD(P)-bd_dom_sf"/>
</dbReference>
<protein>
    <submittedName>
        <fullName evidence="4">NAD-binding protein</fullName>
    </submittedName>
</protein>
<dbReference type="InterPro" id="IPR013099">
    <property type="entry name" value="K_chnl_dom"/>
</dbReference>
<dbReference type="GO" id="GO:0005886">
    <property type="term" value="C:plasma membrane"/>
    <property type="evidence" value="ECO:0007669"/>
    <property type="project" value="UniProtKB-SubCell"/>
</dbReference>
<keyword evidence="2" id="KW-0812">Transmembrane</keyword>
<evidence type="ECO:0000256" key="1">
    <source>
        <dbReference type="ARBA" id="ARBA00004651"/>
    </source>
</evidence>
<dbReference type="SUPFAM" id="SSF81324">
    <property type="entry name" value="Voltage-gated potassium channels"/>
    <property type="match status" value="1"/>
</dbReference>
<dbReference type="RefSeq" id="WP_210595226.1">
    <property type="nucleotide sequence ID" value="NZ_JAGKSQ010000001.1"/>
</dbReference>
<keyword evidence="2" id="KW-1133">Transmembrane helix</keyword>
<feature type="transmembrane region" description="Helical" evidence="2">
    <location>
        <begin position="12"/>
        <end position="34"/>
    </location>
</feature>
<dbReference type="PRINTS" id="PR00169">
    <property type="entry name" value="KCHANNEL"/>
</dbReference>
<dbReference type="Pfam" id="PF07885">
    <property type="entry name" value="Ion_trans_2"/>
    <property type="match status" value="1"/>
</dbReference>
<comment type="caution">
    <text evidence="4">The sequence shown here is derived from an EMBL/GenBank/DDBJ whole genome shotgun (WGS) entry which is preliminary data.</text>
</comment>
<dbReference type="PROSITE" id="PS51201">
    <property type="entry name" value="RCK_N"/>
    <property type="match status" value="1"/>
</dbReference>
<dbReference type="GO" id="GO:0006813">
    <property type="term" value="P:potassium ion transport"/>
    <property type="evidence" value="ECO:0007669"/>
    <property type="project" value="InterPro"/>
</dbReference>
<sequence>MFEVIQKVVRIRNYTLILAAIFIFVISSLIIHLIEPETFPTLFIGFWWVMTTVTTVGFGDYAPVTVAGRIFGIILYLVGIAIVGVLIGKIVDSFSTYHKLKEEGRLSYNGKDHFIVVGWSSKAKKTTQELLIAKEHSDIVIIDKQSTSPYIHARVHYIQGDPTTPDTLKKANILQATSVCIFAAEPINDAIEADGKTLLIASAIENYASENNHPIYTIAEILKEKHIPNFKHANVDEFIVSNEVFSELMAQSAIYNGSTRLFMQLLTRHRGDDIWEIPKRPDWVIYDDAFTALKTQGANLIADHEDLSIIRRLNDRIPVDAKLYIICDEKTYKKVIS</sequence>
<feature type="transmembrane region" description="Helical" evidence="2">
    <location>
        <begin position="70"/>
        <end position="91"/>
    </location>
</feature>
<feature type="transmembrane region" description="Helical" evidence="2">
    <location>
        <begin position="40"/>
        <end position="58"/>
    </location>
</feature>
<dbReference type="InterPro" id="IPR003148">
    <property type="entry name" value="RCK_N"/>
</dbReference>
<dbReference type="SUPFAM" id="SSF51735">
    <property type="entry name" value="NAD(P)-binding Rossmann-fold domains"/>
    <property type="match status" value="1"/>
</dbReference>
<keyword evidence="5" id="KW-1185">Reference proteome</keyword>
<evidence type="ECO:0000313" key="5">
    <source>
        <dbReference type="Proteomes" id="UP000678228"/>
    </source>
</evidence>
<dbReference type="PANTHER" id="PTHR43833">
    <property type="entry name" value="POTASSIUM CHANNEL PROTEIN 2-RELATED-RELATED"/>
    <property type="match status" value="1"/>
</dbReference>
<feature type="domain" description="RCK N-terminal" evidence="3">
    <location>
        <begin position="111"/>
        <end position="240"/>
    </location>
</feature>
<evidence type="ECO:0000259" key="3">
    <source>
        <dbReference type="PROSITE" id="PS51201"/>
    </source>
</evidence>
<name>A0A940WPA2_9BACI</name>
<dbReference type="Proteomes" id="UP000678228">
    <property type="component" value="Unassembled WGS sequence"/>
</dbReference>
<evidence type="ECO:0000256" key="2">
    <source>
        <dbReference type="SAM" id="Phobius"/>
    </source>
</evidence>
<comment type="subcellular location">
    <subcellularLocation>
        <location evidence="1">Cell membrane</location>
        <topology evidence="1">Multi-pass membrane protein</topology>
    </subcellularLocation>
</comment>
<dbReference type="PANTHER" id="PTHR43833:SF9">
    <property type="entry name" value="POTASSIUM CHANNEL PROTEIN YUGO-RELATED"/>
    <property type="match status" value="1"/>
</dbReference>
<accession>A0A940WPA2</accession>
<dbReference type="EMBL" id="JAGKSQ010000001">
    <property type="protein sequence ID" value="MBP3949861.1"/>
    <property type="molecule type" value="Genomic_DNA"/>
</dbReference>
<dbReference type="Pfam" id="PF02254">
    <property type="entry name" value="TrkA_N"/>
    <property type="match status" value="1"/>
</dbReference>
<proteinExistence type="predicted"/>
<reference evidence="4" key="1">
    <citation type="submission" date="2021-03" db="EMBL/GenBank/DDBJ databases">
        <title>Bacillus suaedae sp. nov., isolated from Suaeda aralocaspica.</title>
        <authorList>
            <person name="Lei R.F.R."/>
        </authorList>
    </citation>
    <scope>NUCLEOTIDE SEQUENCE</scope>
    <source>
        <strain evidence="4">YZJH907-2</strain>
    </source>
</reference>
<gene>
    <name evidence="4" type="ORF">J7W16_01865</name>
</gene>